<sequence length="284" mass="30489">MPPTTSTSRRSSPSSGRPRRDRERTAVMMTTQIGMIQHKSPQKCVTDPRKVTAPGGRAPGAVLPGRRRCTARPAEDFGQPRRTVERTATGCSSPPLSEITGAVRDHRRIGDRARSGRSTKASSPRSNLAPIGTAMRWPRPLNTRFKTVASPPRPTPVTRPKMPVLNQSVERAPLCVLSDVLSGGRKRGYCRSLNTQVSGKPGLRQTGQRFYNFSAGATPAFGRPALSARSRHRSSSGTVAGGAVGGDGRLPPAPTGGARAQGPTWFRGRDARCSPTRPTRRVIS</sequence>
<dbReference type="AlphaFoldDB" id="A0A1I5GQM7"/>
<feature type="compositionally biased region" description="Low complexity" evidence="1">
    <location>
        <begin position="1"/>
        <end position="16"/>
    </location>
</feature>
<evidence type="ECO:0000313" key="3">
    <source>
        <dbReference type="Proteomes" id="UP000183413"/>
    </source>
</evidence>
<organism evidence="2 3">
    <name type="scientific">Actinomadura madurae</name>
    <dbReference type="NCBI Taxonomy" id="1993"/>
    <lineage>
        <taxon>Bacteria</taxon>
        <taxon>Bacillati</taxon>
        <taxon>Actinomycetota</taxon>
        <taxon>Actinomycetes</taxon>
        <taxon>Streptosporangiales</taxon>
        <taxon>Thermomonosporaceae</taxon>
        <taxon>Actinomadura</taxon>
    </lineage>
</organism>
<proteinExistence type="predicted"/>
<feature type="region of interest" description="Disordered" evidence="1">
    <location>
        <begin position="225"/>
        <end position="284"/>
    </location>
</feature>
<accession>A0A1I5GQM7</accession>
<evidence type="ECO:0000313" key="2">
    <source>
        <dbReference type="EMBL" id="SFO38229.1"/>
    </source>
</evidence>
<feature type="compositionally biased region" description="Polar residues" evidence="1">
    <location>
        <begin position="116"/>
        <end position="126"/>
    </location>
</feature>
<dbReference type="InParanoid" id="A0A1I5GQM7"/>
<feature type="region of interest" description="Disordered" evidence="1">
    <location>
        <begin position="1"/>
        <end position="24"/>
    </location>
</feature>
<keyword evidence="3" id="KW-1185">Reference proteome</keyword>
<protein>
    <submittedName>
        <fullName evidence="2">Uncharacterized protein</fullName>
    </submittedName>
</protein>
<dbReference type="EMBL" id="FOVH01000005">
    <property type="protein sequence ID" value="SFO38229.1"/>
    <property type="molecule type" value="Genomic_DNA"/>
</dbReference>
<feature type="compositionally biased region" description="Basic and acidic residues" evidence="1">
    <location>
        <begin position="73"/>
        <end position="85"/>
    </location>
</feature>
<reference evidence="2 3" key="1">
    <citation type="submission" date="2016-10" db="EMBL/GenBank/DDBJ databases">
        <authorList>
            <person name="de Groot N.N."/>
        </authorList>
    </citation>
    <scope>NUCLEOTIDE SEQUENCE [LARGE SCALE GENOMIC DNA]</scope>
    <source>
        <strain evidence="2 3">DSM 43067</strain>
    </source>
</reference>
<name>A0A1I5GQM7_9ACTN</name>
<dbReference type="Proteomes" id="UP000183413">
    <property type="component" value="Unassembled WGS sequence"/>
</dbReference>
<evidence type="ECO:0000256" key="1">
    <source>
        <dbReference type="SAM" id="MobiDB-lite"/>
    </source>
</evidence>
<dbReference type="STRING" id="1993.SAMN04489713_105349"/>
<gene>
    <name evidence="2" type="ORF">SAMN04489713_105349</name>
</gene>
<feature type="region of interest" description="Disordered" evidence="1">
    <location>
        <begin position="38"/>
        <end position="133"/>
    </location>
</feature>
<feature type="compositionally biased region" description="Gly residues" evidence="1">
    <location>
        <begin position="239"/>
        <end position="248"/>
    </location>
</feature>